<keyword evidence="1" id="KW-0479">Metal-binding</keyword>
<feature type="domain" description="C2H2-type" evidence="6">
    <location>
        <begin position="527"/>
        <end position="557"/>
    </location>
</feature>
<feature type="domain" description="C2H2-type" evidence="6">
    <location>
        <begin position="259"/>
        <end position="287"/>
    </location>
</feature>
<dbReference type="InterPro" id="IPR036236">
    <property type="entry name" value="Znf_C2H2_sf"/>
</dbReference>
<dbReference type="KEGG" id="soy:115885466"/>
<dbReference type="PROSITE" id="PS00028">
    <property type="entry name" value="ZINC_FINGER_C2H2_1"/>
    <property type="match status" value="10"/>
</dbReference>
<keyword evidence="3 5" id="KW-0863">Zinc-finger</keyword>
<dbReference type="RefSeq" id="XP_030760242.1">
    <property type="nucleotide sequence ID" value="XM_030904382.1"/>
</dbReference>
<evidence type="ECO:0000256" key="4">
    <source>
        <dbReference type="ARBA" id="ARBA00022833"/>
    </source>
</evidence>
<gene>
    <name evidence="8 9 10" type="primary">LOC115885466</name>
</gene>
<dbReference type="SUPFAM" id="SSF57667">
    <property type="entry name" value="beta-beta-alpha zinc fingers"/>
    <property type="match status" value="8"/>
</dbReference>
<feature type="domain" description="C2H2-type" evidence="6">
    <location>
        <begin position="661"/>
        <end position="691"/>
    </location>
</feature>
<evidence type="ECO:0000259" key="6">
    <source>
        <dbReference type="PROSITE" id="PS50157"/>
    </source>
</evidence>
<dbReference type="RefSeq" id="XP_030760241.1">
    <property type="nucleotide sequence ID" value="XM_030904381.1"/>
</dbReference>
<feature type="domain" description="C2H2-type" evidence="6">
    <location>
        <begin position="563"/>
        <end position="590"/>
    </location>
</feature>
<feature type="domain" description="C2H2-type" evidence="6">
    <location>
        <begin position="362"/>
        <end position="389"/>
    </location>
</feature>
<protein>
    <submittedName>
        <fullName evidence="8 9">Oocyte zinc finger protein XlCOF28-like isoform X1</fullName>
    </submittedName>
</protein>
<accession>A0A6J2YBE0</accession>
<reference evidence="8 9" key="1">
    <citation type="submission" date="2025-04" db="UniProtKB">
        <authorList>
            <consortium name="RefSeq"/>
        </authorList>
    </citation>
    <scope>IDENTIFICATION</scope>
    <source>
        <tissue evidence="8 9">Gonads</tissue>
    </source>
</reference>
<proteinExistence type="predicted"/>
<feature type="domain" description="C2H2-type" evidence="6">
    <location>
        <begin position="594"/>
        <end position="622"/>
    </location>
</feature>
<feature type="domain" description="C2H2-type" evidence="6">
    <location>
        <begin position="161"/>
        <end position="188"/>
    </location>
</feature>
<feature type="domain" description="C2H2-type" evidence="6">
    <location>
        <begin position="429"/>
        <end position="456"/>
    </location>
</feature>
<sequence length="783" mass="92214">MMDNIDEVIDLKQLKEADKKVYKCAISGFQTLHKASLQKHKKTHLAPEDRKLFACIHCDKRYISKQSLRHHLEDNHIDIVSRSKAARKNLHKCSICGYQTRKISCFERHRETHLAPGERQMFACVHCEKKCSEKRRLTDHIIDNHIYHIDSRLKVGQKIIYRCSTCSYQTKNMSNLKRHKDIHLAPEERQIFACAQCDNKYTSNKNLLRHVKDSHIYYRSKEAEKEVYKCAICGYQTLDKPNFYRHEKIHMAPEDRQLFACVHCDKEYTTKQILQRHLEDNHIDSRSQAAEKKVYKCTMCHAQTRKESHLRQHMKIHLAPEDREFFVCTHCDKKYMTKKALKSHLENNHTDSRSQAAKEIVFKCAICDFQTIRELNLHNHKKIHLSREERQLFPCTLCEKKYSTKGYLQSHFINKHSDSRPKEAEQMVFRCAICGFRTLRSTSLRSHKKIHMAPEERQLFACTHCDKTYKSGHFLRRHFEENHVDGRSQVVEKKVYKCAICFFETLHKASLRDHKNTHLAPEERQLFACAHCDKKYTSKQNLRHHIEENHIHSRSKAARKNIHKCSTCGYQTPYSTHLQRHQKIHLAPDERQLFACAHCDKKYTEKQRLKVHFDVDHMGSRSEEAEEKVFHCTTCGFQTQYKSNFLSHKKIHLPLKDRQLFACTHCNKRYTTKRGLQRHLEDNHTHIDSRNADCTSSTDEVILDALKIEIDDIALPLDDSKNSECLAVTNDIKSEDFIKTEPEDVAPIMKTDVHDDFKSSENESATRNVKLEDFIKMEPDDDV</sequence>
<feature type="domain" description="C2H2-type" evidence="6">
    <location>
        <begin position="326"/>
        <end position="354"/>
    </location>
</feature>
<dbReference type="PROSITE" id="PS50157">
    <property type="entry name" value="ZINC_FINGER_C2H2_2"/>
    <property type="match status" value="16"/>
</dbReference>
<feature type="domain" description="C2H2-type" evidence="6">
    <location>
        <begin position="393"/>
        <end position="421"/>
    </location>
</feature>
<evidence type="ECO:0000256" key="1">
    <source>
        <dbReference type="ARBA" id="ARBA00022723"/>
    </source>
</evidence>
<keyword evidence="7" id="KW-1185">Reference proteome</keyword>
<dbReference type="RefSeq" id="XP_030760240.1">
    <property type="nucleotide sequence ID" value="XM_030904380.1"/>
</dbReference>
<feature type="domain" description="C2H2-type" evidence="6">
    <location>
        <begin position="53"/>
        <end position="76"/>
    </location>
</feature>
<feature type="domain" description="C2H2-type" evidence="6">
    <location>
        <begin position="228"/>
        <end position="255"/>
    </location>
</feature>
<dbReference type="Gene3D" id="3.30.160.60">
    <property type="entry name" value="Classic Zinc Finger"/>
    <property type="match status" value="10"/>
</dbReference>
<dbReference type="SMART" id="SM00355">
    <property type="entry name" value="ZnF_C2H2"/>
    <property type="match status" value="20"/>
</dbReference>
<evidence type="ECO:0000313" key="8">
    <source>
        <dbReference type="RefSeq" id="XP_030760240.1"/>
    </source>
</evidence>
<dbReference type="Proteomes" id="UP000504635">
    <property type="component" value="Unplaced"/>
</dbReference>
<evidence type="ECO:0000313" key="9">
    <source>
        <dbReference type="RefSeq" id="XP_030760241.1"/>
    </source>
</evidence>
<evidence type="ECO:0000313" key="7">
    <source>
        <dbReference type="Proteomes" id="UP000504635"/>
    </source>
</evidence>
<dbReference type="GeneID" id="115885466"/>
<dbReference type="PANTHER" id="PTHR24379:SF121">
    <property type="entry name" value="C2H2-TYPE DOMAIN-CONTAINING PROTEIN"/>
    <property type="match status" value="1"/>
</dbReference>
<dbReference type="AlphaFoldDB" id="A0A6J2YBE0"/>
<organism evidence="7 8">
    <name type="scientific">Sitophilus oryzae</name>
    <name type="common">Rice weevil</name>
    <name type="synonym">Curculio oryzae</name>
    <dbReference type="NCBI Taxonomy" id="7048"/>
    <lineage>
        <taxon>Eukaryota</taxon>
        <taxon>Metazoa</taxon>
        <taxon>Ecdysozoa</taxon>
        <taxon>Arthropoda</taxon>
        <taxon>Hexapoda</taxon>
        <taxon>Insecta</taxon>
        <taxon>Pterygota</taxon>
        <taxon>Neoptera</taxon>
        <taxon>Endopterygota</taxon>
        <taxon>Coleoptera</taxon>
        <taxon>Polyphaga</taxon>
        <taxon>Cucujiformia</taxon>
        <taxon>Curculionidae</taxon>
        <taxon>Dryophthorinae</taxon>
        <taxon>Sitophilus</taxon>
    </lineage>
</organism>
<evidence type="ECO:0000256" key="3">
    <source>
        <dbReference type="ARBA" id="ARBA00022771"/>
    </source>
</evidence>
<feature type="domain" description="C2H2-type" evidence="6">
    <location>
        <begin position="630"/>
        <end position="657"/>
    </location>
</feature>
<evidence type="ECO:0000256" key="5">
    <source>
        <dbReference type="PROSITE-ProRule" id="PRU00042"/>
    </source>
</evidence>
<evidence type="ECO:0000256" key="2">
    <source>
        <dbReference type="ARBA" id="ARBA00022737"/>
    </source>
</evidence>
<dbReference type="Pfam" id="PF00096">
    <property type="entry name" value="zf-C2H2"/>
    <property type="match status" value="3"/>
</dbReference>
<feature type="domain" description="C2H2-type" evidence="6">
    <location>
        <begin position="460"/>
        <end position="488"/>
    </location>
</feature>
<feature type="domain" description="C2H2-type" evidence="6">
    <location>
        <begin position="295"/>
        <end position="322"/>
    </location>
</feature>
<dbReference type="OrthoDB" id="6781499at2759"/>
<dbReference type="InterPro" id="IPR013087">
    <property type="entry name" value="Znf_C2H2_type"/>
</dbReference>
<keyword evidence="2" id="KW-0677">Repeat</keyword>
<dbReference type="GO" id="GO:0008270">
    <property type="term" value="F:zinc ion binding"/>
    <property type="evidence" value="ECO:0007669"/>
    <property type="project" value="UniProtKB-KW"/>
</dbReference>
<keyword evidence="4" id="KW-0862">Zinc</keyword>
<name>A0A6J2YBE0_SITOR</name>
<evidence type="ECO:0000313" key="10">
    <source>
        <dbReference type="RefSeq" id="XP_030760242.1"/>
    </source>
</evidence>
<feature type="domain" description="C2H2-type" evidence="6">
    <location>
        <begin position="192"/>
        <end position="220"/>
    </location>
</feature>
<dbReference type="PANTHER" id="PTHR24379">
    <property type="entry name" value="KRAB AND ZINC FINGER DOMAIN-CONTAINING"/>
    <property type="match status" value="1"/>
</dbReference>